<dbReference type="SUPFAM" id="SSF50814">
    <property type="entry name" value="Lipocalins"/>
    <property type="match status" value="1"/>
</dbReference>
<proteinExistence type="evidence at transcript level"/>
<dbReference type="AlphaFoldDB" id="A0A023GCW8"/>
<protein>
    <submittedName>
        <fullName evidence="2">Putative lipocalin-2 1</fullName>
    </submittedName>
</protein>
<feature type="signal peptide" evidence="1">
    <location>
        <begin position="1"/>
        <end position="18"/>
    </location>
</feature>
<feature type="chain" id="PRO_5001521013" evidence="1">
    <location>
        <begin position="19"/>
        <end position="184"/>
    </location>
</feature>
<evidence type="ECO:0000313" key="2">
    <source>
        <dbReference type="EMBL" id="JAC30803.1"/>
    </source>
</evidence>
<name>A0A023GCW8_AMBTT</name>
<keyword evidence="1" id="KW-0732">Signal</keyword>
<sequence>MKCLVVAVVLALGATANKQDFSKDDLREALKTEEKLWTVMRNFTRGDESGQVSCIYDKKVSLEHDKYVFAHHFKVAGDWKEVPLYGTLENEDEGGVLYIAEEKGGKGNRHVLRSWDEKYKCFILTHKNTTTNMEQCSLHVPDSIVDSELSAGGLKCKKLYEETCKEGTQYNIYTKECRESPPSA</sequence>
<accession>A0A023GCW8</accession>
<dbReference type="Gene3D" id="2.40.128.20">
    <property type="match status" value="1"/>
</dbReference>
<reference evidence="2" key="1">
    <citation type="submission" date="2014-03" db="EMBL/GenBank/DDBJ databases">
        <title>The sialotranscriptome of Amblyomma triste, Amblyomma parvum and Amblyomma cajennense ticks, uncovered by 454-based RNA-seq.</title>
        <authorList>
            <person name="Garcia G.R."/>
            <person name="Gardinassi L.G."/>
            <person name="Ribeiro J.M."/>
            <person name="Anatriello E."/>
            <person name="Ferreira B.R."/>
            <person name="Moreira H.N."/>
            <person name="Mafra C."/>
            <person name="Olegario M.M."/>
            <person name="Szabo P.J."/>
            <person name="Miranda-Santos I.K."/>
            <person name="Maruyama S.R."/>
        </authorList>
    </citation>
    <scope>NUCLEOTIDE SEQUENCE</scope>
    <source>
        <strain evidence="2">Mato Grasso do Sul</strain>
        <tissue evidence="2">Salivary glands</tissue>
    </source>
</reference>
<dbReference type="EMBL" id="GBBM01004615">
    <property type="protein sequence ID" value="JAC30803.1"/>
    <property type="molecule type" value="mRNA"/>
</dbReference>
<organism evidence="2">
    <name type="scientific">Amblyomma triste</name>
    <name type="common">Neotropical tick</name>
    <dbReference type="NCBI Taxonomy" id="251400"/>
    <lineage>
        <taxon>Eukaryota</taxon>
        <taxon>Metazoa</taxon>
        <taxon>Ecdysozoa</taxon>
        <taxon>Arthropoda</taxon>
        <taxon>Chelicerata</taxon>
        <taxon>Arachnida</taxon>
        <taxon>Acari</taxon>
        <taxon>Parasitiformes</taxon>
        <taxon>Ixodida</taxon>
        <taxon>Ixodoidea</taxon>
        <taxon>Ixodidae</taxon>
        <taxon>Amblyomminae</taxon>
        <taxon>Amblyomma</taxon>
    </lineage>
</organism>
<dbReference type="InterPro" id="IPR012674">
    <property type="entry name" value="Calycin"/>
</dbReference>
<evidence type="ECO:0000256" key="1">
    <source>
        <dbReference type="SAM" id="SignalP"/>
    </source>
</evidence>